<evidence type="ECO:0000313" key="2">
    <source>
        <dbReference type="Proteomes" id="UP000076532"/>
    </source>
</evidence>
<gene>
    <name evidence="1" type="ORF">FIBSPDRAFT_497964</name>
</gene>
<dbReference type="EMBL" id="KV417544">
    <property type="protein sequence ID" value="KZP21843.1"/>
    <property type="molecule type" value="Genomic_DNA"/>
</dbReference>
<dbReference type="AlphaFoldDB" id="A0A166KF44"/>
<accession>A0A166KF44</accession>
<protein>
    <submittedName>
        <fullName evidence="1">Uncharacterized protein</fullName>
    </submittedName>
</protein>
<name>A0A166KF44_9AGAM</name>
<proteinExistence type="predicted"/>
<dbReference type="Proteomes" id="UP000076532">
    <property type="component" value="Unassembled WGS sequence"/>
</dbReference>
<evidence type="ECO:0000313" key="1">
    <source>
        <dbReference type="EMBL" id="KZP21843.1"/>
    </source>
</evidence>
<organism evidence="1 2">
    <name type="scientific">Athelia psychrophila</name>
    <dbReference type="NCBI Taxonomy" id="1759441"/>
    <lineage>
        <taxon>Eukaryota</taxon>
        <taxon>Fungi</taxon>
        <taxon>Dikarya</taxon>
        <taxon>Basidiomycota</taxon>
        <taxon>Agaricomycotina</taxon>
        <taxon>Agaricomycetes</taxon>
        <taxon>Agaricomycetidae</taxon>
        <taxon>Atheliales</taxon>
        <taxon>Atheliaceae</taxon>
        <taxon>Athelia</taxon>
    </lineage>
</organism>
<reference evidence="1 2" key="1">
    <citation type="journal article" date="2016" name="Mol. Biol. Evol.">
        <title>Comparative Genomics of Early-Diverging Mushroom-Forming Fungi Provides Insights into the Origins of Lignocellulose Decay Capabilities.</title>
        <authorList>
            <person name="Nagy L.G."/>
            <person name="Riley R."/>
            <person name="Tritt A."/>
            <person name="Adam C."/>
            <person name="Daum C."/>
            <person name="Floudas D."/>
            <person name="Sun H."/>
            <person name="Yadav J.S."/>
            <person name="Pangilinan J."/>
            <person name="Larsson K.H."/>
            <person name="Matsuura K."/>
            <person name="Barry K."/>
            <person name="Labutti K."/>
            <person name="Kuo R."/>
            <person name="Ohm R.A."/>
            <person name="Bhattacharya S.S."/>
            <person name="Shirouzu T."/>
            <person name="Yoshinaga Y."/>
            <person name="Martin F.M."/>
            <person name="Grigoriev I.V."/>
            <person name="Hibbett D.S."/>
        </authorList>
    </citation>
    <scope>NUCLEOTIDE SEQUENCE [LARGE SCALE GENOMIC DNA]</scope>
    <source>
        <strain evidence="1 2">CBS 109695</strain>
    </source>
</reference>
<sequence>MWASPAMPLCRLASPSFPECPSYPSPSSLLTPSTTAQDITTRVKTSSRLLRGLSQWHPPCQWARVVFLAVCVVCHLDVHPKG</sequence>
<keyword evidence="2" id="KW-1185">Reference proteome</keyword>